<comment type="caution">
    <text evidence="11">The sequence shown here is derived from an EMBL/GenBank/DDBJ whole genome shotgun (WGS) entry which is preliminary data.</text>
</comment>
<keyword evidence="3 8" id="KW-0812">Transmembrane</keyword>
<evidence type="ECO:0000256" key="2">
    <source>
        <dbReference type="ARBA" id="ARBA00022475"/>
    </source>
</evidence>
<comment type="similarity">
    <text evidence="6">Belongs to the methyl-accepting chemotaxis (MCP) protein family.</text>
</comment>
<dbReference type="SUPFAM" id="SSF58104">
    <property type="entry name" value="Methyl-accepting chemotaxis protein (MCP) signaling domain"/>
    <property type="match status" value="1"/>
</dbReference>
<organism evidence="11 12">
    <name type="scientific">Martelella alba</name>
    <dbReference type="NCBI Taxonomy" id="2590451"/>
    <lineage>
        <taxon>Bacteria</taxon>
        <taxon>Pseudomonadati</taxon>
        <taxon>Pseudomonadota</taxon>
        <taxon>Alphaproteobacteria</taxon>
        <taxon>Hyphomicrobiales</taxon>
        <taxon>Aurantimonadaceae</taxon>
        <taxon>Martelella</taxon>
    </lineage>
</organism>
<feature type="domain" description="HAMP" evidence="10">
    <location>
        <begin position="292"/>
        <end position="346"/>
    </location>
</feature>
<keyword evidence="5 8" id="KW-0472">Membrane</keyword>
<reference evidence="11 12" key="1">
    <citation type="submission" date="2019-04" db="EMBL/GenBank/DDBJ databases">
        <authorList>
            <person name="Li M."/>
            <person name="Gao C."/>
        </authorList>
    </citation>
    <scope>NUCLEOTIDE SEQUENCE [LARGE SCALE GENOMIC DNA]</scope>
    <source>
        <strain evidence="11 12">BGMRC 2031</strain>
    </source>
</reference>
<dbReference type="SMART" id="SM00304">
    <property type="entry name" value="HAMP"/>
    <property type="match status" value="1"/>
</dbReference>
<gene>
    <name evidence="11" type="ORF">FCN80_12230</name>
</gene>
<feature type="domain" description="Methyl-accepting transducer" evidence="9">
    <location>
        <begin position="351"/>
        <end position="580"/>
    </location>
</feature>
<dbReference type="PROSITE" id="PS50885">
    <property type="entry name" value="HAMP"/>
    <property type="match status" value="1"/>
</dbReference>
<dbReference type="CDD" id="cd12913">
    <property type="entry name" value="PDC1_MCP_like"/>
    <property type="match status" value="1"/>
</dbReference>
<dbReference type="PANTHER" id="PTHR43531:SF16">
    <property type="entry name" value="METHYL-ACCEPTING CHEMOTAXIS PROTEIN II"/>
    <property type="match status" value="1"/>
</dbReference>
<name>A0ABY2SM82_9HYPH</name>
<dbReference type="Gene3D" id="3.30.450.20">
    <property type="entry name" value="PAS domain"/>
    <property type="match status" value="2"/>
</dbReference>
<evidence type="ECO:0000259" key="9">
    <source>
        <dbReference type="PROSITE" id="PS50111"/>
    </source>
</evidence>
<dbReference type="Gene3D" id="1.10.287.950">
    <property type="entry name" value="Methyl-accepting chemotaxis protein"/>
    <property type="match status" value="1"/>
</dbReference>
<evidence type="ECO:0000313" key="11">
    <source>
        <dbReference type="EMBL" id="TKI05975.1"/>
    </source>
</evidence>
<evidence type="ECO:0000256" key="8">
    <source>
        <dbReference type="SAM" id="Phobius"/>
    </source>
</evidence>
<keyword evidence="7" id="KW-0807">Transducer</keyword>
<feature type="transmembrane region" description="Helical" evidence="8">
    <location>
        <begin position="273"/>
        <end position="295"/>
    </location>
</feature>
<dbReference type="EMBL" id="SZPQ01000016">
    <property type="protein sequence ID" value="TKI05975.1"/>
    <property type="molecule type" value="Genomic_DNA"/>
</dbReference>
<evidence type="ECO:0000259" key="10">
    <source>
        <dbReference type="PROSITE" id="PS50885"/>
    </source>
</evidence>
<keyword evidence="4 8" id="KW-1133">Transmembrane helix</keyword>
<evidence type="ECO:0000256" key="4">
    <source>
        <dbReference type="ARBA" id="ARBA00022989"/>
    </source>
</evidence>
<comment type="subcellular location">
    <subcellularLocation>
        <location evidence="1">Cell membrane</location>
        <topology evidence="1">Multi-pass membrane protein</topology>
    </subcellularLocation>
</comment>
<dbReference type="InterPro" id="IPR029151">
    <property type="entry name" value="Sensor-like_sf"/>
</dbReference>
<keyword evidence="2" id="KW-1003">Cell membrane</keyword>
<evidence type="ECO:0000313" key="12">
    <source>
        <dbReference type="Proteomes" id="UP000305202"/>
    </source>
</evidence>
<proteinExistence type="inferred from homology"/>
<dbReference type="Pfam" id="PF00015">
    <property type="entry name" value="MCPsignal"/>
    <property type="match status" value="1"/>
</dbReference>
<evidence type="ECO:0000256" key="1">
    <source>
        <dbReference type="ARBA" id="ARBA00004651"/>
    </source>
</evidence>
<evidence type="ECO:0000256" key="5">
    <source>
        <dbReference type="ARBA" id="ARBA00023136"/>
    </source>
</evidence>
<dbReference type="Pfam" id="PF00672">
    <property type="entry name" value="HAMP"/>
    <property type="match status" value="1"/>
</dbReference>
<protein>
    <submittedName>
        <fullName evidence="11">HAMP domain-containing protein</fullName>
    </submittedName>
</protein>
<dbReference type="InterPro" id="IPR004089">
    <property type="entry name" value="MCPsignal_dom"/>
</dbReference>
<accession>A0ABY2SM82</accession>
<dbReference type="SUPFAM" id="SSF103190">
    <property type="entry name" value="Sensory domain-like"/>
    <property type="match status" value="1"/>
</dbReference>
<evidence type="ECO:0000256" key="7">
    <source>
        <dbReference type="PROSITE-ProRule" id="PRU00284"/>
    </source>
</evidence>
<evidence type="ECO:0000256" key="6">
    <source>
        <dbReference type="ARBA" id="ARBA00029447"/>
    </source>
</evidence>
<dbReference type="SMART" id="SM00283">
    <property type="entry name" value="MA"/>
    <property type="match status" value="1"/>
</dbReference>
<dbReference type="RefSeq" id="WP_136990436.1">
    <property type="nucleotide sequence ID" value="NZ_SZPQ01000016.1"/>
</dbReference>
<evidence type="ECO:0000256" key="3">
    <source>
        <dbReference type="ARBA" id="ARBA00022692"/>
    </source>
</evidence>
<dbReference type="PANTHER" id="PTHR43531">
    <property type="entry name" value="PROTEIN ICFG"/>
    <property type="match status" value="1"/>
</dbReference>
<dbReference type="PROSITE" id="PS50111">
    <property type="entry name" value="CHEMOTAXIS_TRANSDUC_2"/>
    <property type="match status" value="1"/>
</dbReference>
<keyword evidence="12" id="KW-1185">Reference proteome</keyword>
<dbReference type="CDD" id="cd06225">
    <property type="entry name" value="HAMP"/>
    <property type="match status" value="1"/>
</dbReference>
<sequence length="620" mass="66010">MLRSIRARLLTATTGFLLFILVLNSLINYRVARFNHRQADADILQTTSHSHVVAITDWIKSKMGVIDSLQDVALSADPVPVFRQMAAAGGFTNVYVGYADKTARFSDPAGVPADYDPTVRPWYRQAAAEDRPVVTAPYVDAGTGKLVVTFAVPVKRDGQLRAVVAGDVAMDNVIVNVRSIQPTPNSSGMLVNRDGALIAARDPALTLQPFANAVAGMGFQGLISARGTTEGQMNGRDVQLLATPVAGTHWYLVVALDIADTTAGLQALLKTTLLTLIILLIVSGFAMYLLVAFLLKRLSAVRDTLRAISAGSNDLTRRLPVDGRDEVTDIARAFNMFSDKLSMLLIRLRDTGLSLKTAADGIASGNEDLSGRTEEQAGSLAQTAATLEQLEATIGHTAENTGQVHQLVSRTDALVKQNGDLMKAVTVRMQEIHQSSMKMSEIIGVIDGIAFQTNILALNAAVEAARAGAQGRGFSVVANEVRMLAQRSATAAREIKALIDNSVGQIGQGRDLVERADVAMGEMVGNVADMTQVMGEIACASREQSDGIHQINAAVGQLDGATQRNAMLVQQSATAAQSLQTQAQVLTELVGVFKLIEQDRTALPESGTGIMPDVPSLVES</sequence>
<dbReference type="InterPro" id="IPR033479">
    <property type="entry name" value="dCache_1"/>
</dbReference>
<dbReference type="InterPro" id="IPR051310">
    <property type="entry name" value="MCP_chemotaxis"/>
</dbReference>
<dbReference type="Proteomes" id="UP000305202">
    <property type="component" value="Unassembled WGS sequence"/>
</dbReference>
<dbReference type="Pfam" id="PF02743">
    <property type="entry name" value="dCache_1"/>
    <property type="match status" value="1"/>
</dbReference>
<dbReference type="InterPro" id="IPR003660">
    <property type="entry name" value="HAMP_dom"/>
</dbReference>